<dbReference type="SUPFAM" id="SSF51905">
    <property type="entry name" value="FAD/NAD(P)-binding domain"/>
    <property type="match status" value="1"/>
</dbReference>
<feature type="domain" description="FAD-binding" evidence="6">
    <location>
        <begin position="4"/>
        <end position="166"/>
    </location>
</feature>
<dbReference type="PANTHER" id="PTHR47178">
    <property type="entry name" value="MONOOXYGENASE, FAD-BINDING"/>
    <property type="match status" value="1"/>
</dbReference>
<dbReference type="OrthoDB" id="47494at2759"/>
<evidence type="ECO:0000256" key="3">
    <source>
        <dbReference type="ARBA" id="ARBA00022827"/>
    </source>
</evidence>
<dbReference type="GO" id="GO:0004497">
    <property type="term" value="F:monooxygenase activity"/>
    <property type="evidence" value="ECO:0007669"/>
    <property type="project" value="UniProtKB-KW"/>
</dbReference>
<dbReference type="GO" id="GO:0071949">
    <property type="term" value="F:FAD binding"/>
    <property type="evidence" value="ECO:0007669"/>
    <property type="project" value="InterPro"/>
</dbReference>
<evidence type="ECO:0000256" key="1">
    <source>
        <dbReference type="ARBA" id="ARBA00001974"/>
    </source>
</evidence>
<protein>
    <recommendedName>
        <fullName evidence="6">FAD-binding domain-containing protein</fullName>
    </recommendedName>
</protein>
<dbReference type="PRINTS" id="PR00420">
    <property type="entry name" value="RNGMNOXGNASE"/>
</dbReference>
<dbReference type="GeneID" id="68293917"/>
<comment type="caution">
    <text evidence="7">The sequence shown here is derived from an EMBL/GenBank/DDBJ whole genome shotgun (WGS) entry which is preliminary data.</text>
</comment>
<sequence>MNKPILIIGAGISGLTTAQALRKEGIPFRVFERDSSPSFKSAGWGLTLNWALPTFRALLPDDIVARLPETFVDAEAVKAGEKGSFTFYDLSTGEALWKVPASERIRVSRERLRRLLLTGLDVEWNKTIGEITKGDADVTAHFLDGNTAKGSFLVACDGARSTVRRWMHPAACDNYQLPVRFVGASAEFSEFQIRHIRELDQYFLQGSDPRTDAYLWFSFLEAPGDPGCPEVRNGERMYRCQVCVSWPYRQGFFGNVEPISTPLTSIGQISWIKALSTDWAEPFRSVLQNVPNNAEIKAVELIDWVPRKRASEFDDWRVVLLGDAMHAMVMYRGEGANHAIVDVSVLLEVLKPLYGDLDLDDMETDQTFRAAVGRYEDEVVSRTETAVLASRQACLDAHDFSRLDDSSPLIRRRVMRTDLEKLAK</sequence>
<dbReference type="InterPro" id="IPR002938">
    <property type="entry name" value="FAD-bd"/>
</dbReference>
<keyword evidence="8" id="KW-1185">Reference proteome</keyword>
<reference evidence="7 8" key="1">
    <citation type="submission" date="2021-01" db="EMBL/GenBank/DDBJ databases">
        <title>Cercospora kikuchii MAFF 305040 whole genome shotgun sequence.</title>
        <authorList>
            <person name="Kashiwa T."/>
            <person name="Suzuki T."/>
        </authorList>
    </citation>
    <scope>NUCLEOTIDE SEQUENCE [LARGE SCALE GENOMIC DNA]</scope>
    <source>
        <strain evidence="7 8">MAFF 305040</strain>
    </source>
</reference>
<evidence type="ECO:0000259" key="6">
    <source>
        <dbReference type="Pfam" id="PF01494"/>
    </source>
</evidence>
<evidence type="ECO:0000256" key="2">
    <source>
        <dbReference type="ARBA" id="ARBA00022630"/>
    </source>
</evidence>
<evidence type="ECO:0000256" key="5">
    <source>
        <dbReference type="ARBA" id="ARBA00023033"/>
    </source>
</evidence>
<dbReference type="Pfam" id="PF01494">
    <property type="entry name" value="FAD_binding_3"/>
    <property type="match status" value="1"/>
</dbReference>
<keyword evidence="3" id="KW-0274">FAD</keyword>
<keyword evidence="2" id="KW-0285">Flavoprotein</keyword>
<keyword evidence="5" id="KW-0503">Monooxygenase</keyword>
<gene>
    <name evidence="7" type="ORF">CKM354_000834200</name>
</gene>
<dbReference type="AlphaFoldDB" id="A0A9P3CM23"/>
<evidence type="ECO:0000313" key="7">
    <source>
        <dbReference type="EMBL" id="GIZ45161.1"/>
    </source>
</evidence>
<accession>A0A9P3CM23</accession>
<dbReference type="InterPro" id="IPR036188">
    <property type="entry name" value="FAD/NAD-bd_sf"/>
</dbReference>
<keyword evidence="4" id="KW-0560">Oxidoreductase</keyword>
<dbReference type="PANTHER" id="PTHR47178:SF1">
    <property type="entry name" value="FAD-BINDING DOMAIN-CONTAINING PROTEIN-RELATED"/>
    <property type="match status" value="1"/>
</dbReference>
<comment type="cofactor">
    <cofactor evidence="1">
        <name>FAD</name>
        <dbReference type="ChEBI" id="CHEBI:57692"/>
    </cofactor>
</comment>
<dbReference type="Gene3D" id="3.50.50.60">
    <property type="entry name" value="FAD/NAD(P)-binding domain"/>
    <property type="match status" value="1"/>
</dbReference>
<name>A0A9P3CM23_9PEZI</name>
<dbReference type="RefSeq" id="XP_044659648.1">
    <property type="nucleotide sequence ID" value="XM_044803713.1"/>
</dbReference>
<dbReference type="EMBL" id="BOLY01000005">
    <property type="protein sequence ID" value="GIZ45161.1"/>
    <property type="molecule type" value="Genomic_DNA"/>
</dbReference>
<proteinExistence type="predicted"/>
<organism evidence="7 8">
    <name type="scientific">Cercospora kikuchii</name>
    <dbReference type="NCBI Taxonomy" id="84275"/>
    <lineage>
        <taxon>Eukaryota</taxon>
        <taxon>Fungi</taxon>
        <taxon>Dikarya</taxon>
        <taxon>Ascomycota</taxon>
        <taxon>Pezizomycotina</taxon>
        <taxon>Dothideomycetes</taxon>
        <taxon>Dothideomycetidae</taxon>
        <taxon>Mycosphaerellales</taxon>
        <taxon>Mycosphaerellaceae</taxon>
        <taxon>Cercospora</taxon>
    </lineage>
</organism>
<dbReference type="Proteomes" id="UP000825890">
    <property type="component" value="Unassembled WGS sequence"/>
</dbReference>
<evidence type="ECO:0000313" key="8">
    <source>
        <dbReference type="Proteomes" id="UP000825890"/>
    </source>
</evidence>
<evidence type="ECO:0000256" key="4">
    <source>
        <dbReference type="ARBA" id="ARBA00023002"/>
    </source>
</evidence>